<dbReference type="AlphaFoldDB" id="A0A9W3YKG1"/>
<name>A0A9W3YKG1_BACTU</name>
<dbReference type="RefSeq" id="WP_000375427.1">
    <property type="nucleotide sequence ID" value="NZ_CP014284.1"/>
</dbReference>
<evidence type="ECO:0000313" key="2">
    <source>
        <dbReference type="Proteomes" id="UP000269847"/>
    </source>
</evidence>
<keyword evidence="1" id="KW-0614">Plasmid</keyword>
<geneLocation type="plasmid" evidence="1 2">
    <name>p.2</name>
</geneLocation>
<organism evidence="1 2">
    <name type="scientific">Bacillus thuringiensis</name>
    <dbReference type="NCBI Taxonomy" id="1428"/>
    <lineage>
        <taxon>Bacteria</taxon>
        <taxon>Bacillati</taxon>
        <taxon>Bacillota</taxon>
        <taxon>Bacilli</taxon>
        <taxon>Bacillales</taxon>
        <taxon>Bacillaceae</taxon>
        <taxon>Bacillus</taxon>
        <taxon>Bacillus cereus group</taxon>
    </lineage>
</organism>
<dbReference type="EMBL" id="CP032609">
    <property type="protein sequence ID" value="AYF84917.1"/>
    <property type="molecule type" value="Genomic_DNA"/>
</dbReference>
<proteinExistence type="predicted"/>
<evidence type="ECO:0000313" key="1">
    <source>
        <dbReference type="EMBL" id="AYF84917.1"/>
    </source>
</evidence>
<accession>A0A9W3YKG1</accession>
<gene>
    <name evidence="1" type="ORF">D7J84_28285</name>
</gene>
<reference evidence="1 2" key="1">
    <citation type="submission" date="2018-09" db="EMBL/GenBank/DDBJ databases">
        <title>Complete genome of Bacillus thuringiensis strain QZL38.</title>
        <authorList>
            <person name="Song F."/>
        </authorList>
    </citation>
    <scope>NUCLEOTIDE SEQUENCE [LARGE SCALE GENOMIC DNA]</scope>
    <source>
        <strain evidence="1 2">QZL38</strain>
        <plasmid evidence="1 2">p.2</plasmid>
    </source>
</reference>
<dbReference type="Proteomes" id="UP000269847">
    <property type="component" value="Plasmid p.2"/>
</dbReference>
<protein>
    <submittedName>
        <fullName evidence="1">Uncharacterized protein</fullName>
    </submittedName>
</protein>
<sequence length="344" mass="39463">MDRLETIAVSKIATVISNQTIIKTNEHSKWDRVLSNAGQSSLYSEFSTSLEPYYFNGVFKNENPSFEQFFSSIKTILHKVYQGGDNAEEFTLFLGTIVEEIKIEDLFDDTSLAFLPRKYQRSLDPIGDFFKEKSEEECQDYIIKNAKDDFQLLKNNLNILNLDIFFRKGRLNLKPFTEQSNGVLRNTSILLEWLEDNYPNVAKLYQEAIDNYIAGNSVSCISNCRNIITGFFSHYKDNGNRSWTKGLQNISTDTYIENVTAPNNIAQGRANTKIIFDGPNEFKYPRFSLIYSLYTLTSDLGAHTAESPKIEGVLYPERTTLNDALLSLRMTEDVLIWSKEQLKN</sequence>